<evidence type="ECO:0000313" key="10">
    <source>
        <dbReference type="EMBL" id="CBX27416.1"/>
    </source>
</evidence>
<protein>
    <recommendedName>
        <fullName evidence="9">Aldehyde ferredoxin oxidoreductase N-terminal domain-containing protein</fullName>
    </recommendedName>
</protein>
<evidence type="ECO:0000256" key="7">
    <source>
        <dbReference type="ARBA" id="ARBA00023014"/>
    </source>
</evidence>
<keyword evidence="3" id="KW-0004">4Fe-4S</keyword>
<evidence type="ECO:0000256" key="2">
    <source>
        <dbReference type="ARBA" id="ARBA00011032"/>
    </source>
</evidence>
<dbReference type="InterPro" id="IPR051919">
    <property type="entry name" value="W-dependent_AOR"/>
</dbReference>
<dbReference type="Gene3D" id="1.10.599.10">
    <property type="entry name" value="Aldehyde Ferredoxin Oxidoreductase Protein, subunit A, domain 3"/>
    <property type="match status" value="1"/>
</dbReference>
<dbReference type="InterPro" id="IPR036021">
    <property type="entry name" value="Tungsten_al_ferr_oxy-like_C"/>
</dbReference>
<accession>E1YA22</accession>
<evidence type="ECO:0000259" key="9">
    <source>
        <dbReference type="SMART" id="SM00790"/>
    </source>
</evidence>
<dbReference type="GO" id="GO:0009055">
    <property type="term" value="F:electron transfer activity"/>
    <property type="evidence" value="ECO:0007669"/>
    <property type="project" value="InterPro"/>
</dbReference>
<proteinExistence type="inferred from homology"/>
<name>E1YA22_9BACT</name>
<sequence length="579" mass="63191">MFGWCGRILQIDLCKKSVKTFTPDPDISNRFIGGRGLAGYFLKEHITLNWDAPDMPVLFFTGPLANTPSPFSGFVNVMSRSPLTGTVGDSSVGGSFGIQLKKAGFDGIIVTGRSDILCGIEIHNSKINIVPVAHMAGMHTGDAGALLKGKGSTAVIGPAGENGVLFSNIIFDNNIAGCRNGLGLVLAAKNLKYITVKGTKKTKVFDPGELEKSKEDIFRLICASPVLSGNFGISKFGTAALFDLINDRKMMPTDNFRHTFFKHASLLNAPYLKKLYRPKDEGCPGCSIMCKKITKKGINIPEFETLSHFSALIGNTDIETVISANRLCNETGMDTISAASTIACYLEISGNKLGPSEILGLLSDIAYKKGEGEYLGLGAARYAKMKGFPDAAMTVKNQELSAYDPRGSYGMALSYATSTRGGCHLSAYPVSYEILRKPVATDRFIFEGKARIIKNSEDLNAAIDSLAVCRFIFFAASMEEYARVFYAVTGISLPAHELIRAGERIYYNERMMNAANGFSEKEDDLPSRFFDSFGYKGADIKIRPINRKRFLKARANYYKARGLDKSGMPVTEIIKRLEL</sequence>
<dbReference type="Gene3D" id="3.60.9.10">
    <property type="entry name" value="Aldehyde ferredoxin oxidoreductase, N-terminal domain"/>
    <property type="match status" value="1"/>
</dbReference>
<dbReference type="GO" id="GO:0046872">
    <property type="term" value="F:metal ion binding"/>
    <property type="evidence" value="ECO:0007669"/>
    <property type="project" value="UniProtKB-KW"/>
</dbReference>
<comment type="cofactor">
    <cofactor evidence="8">
        <name>tungstopterin</name>
        <dbReference type="ChEBI" id="CHEBI:30402"/>
    </cofactor>
</comment>
<dbReference type="GO" id="GO:0051539">
    <property type="term" value="F:4 iron, 4 sulfur cluster binding"/>
    <property type="evidence" value="ECO:0007669"/>
    <property type="project" value="UniProtKB-KW"/>
</dbReference>
<evidence type="ECO:0000256" key="3">
    <source>
        <dbReference type="ARBA" id="ARBA00022485"/>
    </source>
</evidence>
<keyword evidence="5" id="KW-0560">Oxidoreductase</keyword>
<evidence type="ECO:0000256" key="6">
    <source>
        <dbReference type="ARBA" id="ARBA00023004"/>
    </source>
</evidence>
<comment type="cofactor">
    <cofactor evidence="1">
        <name>[4Fe-4S] cluster</name>
        <dbReference type="ChEBI" id="CHEBI:49883"/>
    </cofactor>
</comment>
<dbReference type="SUPFAM" id="SSF48310">
    <property type="entry name" value="Aldehyde ferredoxin oxidoreductase, C-terminal domains"/>
    <property type="match status" value="1"/>
</dbReference>
<dbReference type="InterPro" id="IPR013984">
    <property type="entry name" value="Ald_Fedxn_OxRdtase_dom2"/>
</dbReference>
<dbReference type="InterPro" id="IPR013985">
    <property type="entry name" value="Ald_Fedxn_OxRdtase_dom3"/>
</dbReference>
<evidence type="ECO:0000256" key="1">
    <source>
        <dbReference type="ARBA" id="ARBA00001966"/>
    </source>
</evidence>
<dbReference type="GO" id="GO:0016625">
    <property type="term" value="F:oxidoreductase activity, acting on the aldehyde or oxo group of donors, iron-sulfur protein as acceptor"/>
    <property type="evidence" value="ECO:0007669"/>
    <property type="project" value="InterPro"/>
</dbReference>
<evidence type="ECO:0000256" key="5">
    <source>
        <dbReference type="ARBA" id="ARBA00023002"/>
    </source>
</evidence>
<dbReference type="PANTHER" id="PTHR30038:SF0">
    <property type="entry name" value="TUNGSTEN-CONTAINING ALDEHYDE FERREDOXIN OXIDOREDUCTASE"/>
    <property type="match status" value="1"/>
</dbReference>
<dbReference type="SMART" id="SM00790">
    <property type="entry name" value="AFOR_N"/>
    <property type="match status" value="1"/>
</dbReference>
<evidence type="ECO:0000256" key="4">
    <source>
        <dbReference type="ARBA" id="ARBA00022723"/>
    </source>
</evidence>
<dbReference type="SUPFAM" id="SSF56228">
    <property type="entry name" value="Aldehyde ferredoxin oxidoreductase, N-terminal domain"/>
    <property type="match status" value="1"/>
</dbReference>
<dbReference type="AlphaFoldDB" id="E1YA22"/>
<feature type="domain" description="Aldehyde ferredoxin oxidoreductase N-terminal" evidence="9">
    <location>
        <begin position="4"/>
        <end position="200"/>
    </location>
</feature>
<evidence type="ECO:0000256" key="8">
    <source>
        <dbReference type="ARBA" id="ARBA00049934"/>
    </source>
</evidence>
<gene>
    <name evidence="10" type="ORF">N47_H22380</name>
</gene>
<dbReference type="Gene3D" id="1.10.569.10">
    <property type="entry name" value="Aldehyde Ferredoxin Oxidoreductase Protein, subunit A, domain 2"/>
    <property type="match status" value="1"/>
</dbReference>
<dbReference type="InterPro" id="IPR013983">
    <property type="entry name" value="Ald_Fedxn_OxRdtase_N"/>
</dbReference>
<dbReference type="PANTHER" id="PTHR30038">
    <property type="entry name" value="ALDEHYDE FERREDOXIN OXIDOREDUCTASE"/>
    <property type="match status" value="1"/>
</dbReference>
<keyword evidence="6" id="KW-0408">Iron</keyword>
<keyword evidence="4" id="KW-0479">Metal-binding</keyword>
<keyword evidence="7" id="KW-0411">Iron-sulfur</keyword>
<organism evidence="10">
    <name type="scientific">uncultured Desulfobacterium sp</name>
    <dbReference type="NCBI Taxonomy" id="201089"/>
    <lineage>
        <taxon>Bacteria</taxon>
        <taxon>Pseudomonadati</taxon>
        <taxon>Thermodesulfobacteriota</taxon>
        <taxon>Desulfobacteria</taxon>
        <taxon>Desulfobacterales</taxon>
        <taxon>Desulfobacteriaceae</taxon>
        <taxon>Desulfobacterium</taxon>
        <taxon>environmental samples</taxon>
    </lineage>
</organism>
<reference evidence="10" key="1">
    <citation type="journal article" date="2011" name="Environ. Microbiol.">
        <title>Genomic insights into the metabolic potential of the polycyclic aromatic hydrocarbon degrading sulfate-reducing Deltaproteobacterium N47.</title>
        <authorList>
            <person name="Bergmann F."/>
            <person name="Selesi D."/>
            <person name="Weinmaier T."/>
            <person name="Tischler P."/>
            <person name="Rattei T."/>
            <person name="Meckenstock R.U."/>
        </authorList>
    </citation>
    <scope>NUCLEOTIDE SEQUENCE</scope>
</reference>
<dbReference type="InterPro" id="IPR001203">
    <property type="entry name" value="OxRdtase_Ald_Fedxn_C"/>
</dbReference>
<dbReference type="EMBL" id="FR695866">
    <property type="protein sequence ID" value="CBX27416.1"/>
    <property type="molecule type" value="Genomic_DNA"/>
</dbReference>
<dbReference type="Pfam" id="PF02730">
    <property type="entry name" value="AFOR_N"/>
    <property type="match status" value="1"/>
</dbReference>
<dbReference type="Pfam" id="PF01314">
    <property type="entry name" value="AFOR_C"/>
    <property type="match status" value="1"/>
</dbReference>
<dbReference type="InterPro" id="IPR036503">
    <property type="entry name" value="Ald_Fedxn_OxRdtase_N_sf"/>
</dbReference>
<comment type="similarity">
    <text evidence="2">Belongs to the AOR/FOR family.</text>
</comment>